<dbReference type="EMBL" id="FUWR01000029">
    <property type="protein sequence ID" value="SKA22526.1"/>
    <property type="molecule type" value="Genomic_DNA"/>
</dbReference>
<organism evidence="1 2">
    <name type="scientific">Trichlorobacter thiogenes</name>
    <dbReference type="NCBI Taxonomy" id="115783"/>
    <lineage>
        <taxon>Bacteria</taxon>
        <taxon>Pseudomonadati</taxon>
        <taxon>Thermodesulfobacteriota</taxon>
        <taxon>Desulfuromonadia</taxon>
        <taxon>Geobacterales</taxon>
        <taxon>Geobacteraceae</taxon>
        <taxon>Trichlorobacter</taxon>
    </lineage>
</organism>
<sequence>WTQNRDRPWAGRCVELVPILDAEASPADFRTEKGATLQTGRRISQVRTGDAEQAPPEYWTLCWCCRNCHRRSDPLEMLDAEPGPAEAWTENCIPPNCHRRSEKRGTAYAVPRAATFLSAADLLGTGPRFCLWLAGIAGVPVQPGLQTGRAGGGQVARCGGMPSWVAVYGAVVGVGVRMYGPWSHLADFDRQGGFWVGFDMPNV</sequence>
<reference evidence="2" key="1">
    <citation type="submission" date="2017-02" db="EMBL/GenBank/DDBJ databases">
        <authorList>
            <person name="Varghese N."/>
            <person name="Submissions S."/>
        </authorList>
    </citation>
    <scope>NUCLEOTIDE SEQUENCE [LARGE SCALE GENOMIC DNA]</scope>
    <source>
        <strain evidence="2">ATCC BAA-34</strain>
    </source>
</reference>
<accession>A0A1T4S361</accession>
<dbReference type="AlphaFoldDB" id="A0A1T4S361"/>
<proteinExistence type="predicted"/>
<protein>
    <submittedName>
        <fullName evidence="1">Uncharacterized protein</fullName>
    </submittedName>
</protein>
<feature type="non-terminal residue" evidence="1">
    <location>
        <position position="1"/>
    </location>
</feature>
<evidence type="ECO:0000313" key="1">
    <source>
        <dbReference type="EMBL" id="SKA22526.1"/>
    </source>
</evidence>
<keyword evidence="2" id="KW-1185">Reference proteome</keyword>
<name>A0A1T4S361_9BACT</name>
<gene>
    <name evidence="1" type="ORF">SAMN02745119_03206</name>
</gene>
<evidence type="ECO:0000313" key="2">
    <source>
        <dbReference type="Proteomes" id="UP000190102"/>
    </source>
</evidence>
<dbReference type="Proteomes" id="UP000190102">
    <property type="component" value="Unassembled WGS sequence"/>
</dbReference>